<feature type="transmembrane region" description="Helical" evidence="1">
    <location>
        <begin position="45"/>
        <end position="63"/>
    </location>
</feature>
<keyword evidence="3" id="KW-1185">Reference proteome</keyword>
<dbReference type="EMBL" id="BAAAFH010000003">
    <property type="protein sequence ID" value="GAA0873704.1"/>
    <property type="molecule type" value="Genomic_DNA"/>
</dbReference>
<comment type="caution">
    <text evidence="2">The sequence shown here is derived from an EMBL/GenBank/DDBJ whole genome shotgun (WGS) entry which is preliminary data.</text>
</comment>
<keyword evidence="1" id="KW-0812">Transmembrane</keyword>
<dbReference type="Proteomes" id="UP001501126">
    <property type="component" value="Unassembled WGS sequence"/>
</dbReference>
<organism evidence="2 3">
    <name type="scientific">Wandonia haliotis</name>
    <dbReference type="NCBI Taxonomy" id="574963"/>
    <lineage>
        <taxon>Bacteria</taxon>
        <taxon>Pseudomonadati</taxon>
        <taxon>Bacteroidota</taxon>
        <taxon>Flavobacteriia</taxon>
        <taxon>Flavobacteriales</taxon>
        <taxon>Crocinitomicaceae</taxon>
        <taxon>Wandonia</taxon>
    </lineage>
</organism>
<evidence type="ECO:0008006" key="4">
    <source>
        <dbReference type="Google" id="ProtNLM"/>
    </source>
</evidence>
<dbReference type="RefSeq" id="WP_343783997.1">
    <property type="nucleotide sequence ID" value="NZ_BAAAFH010000003.1"/>
</dbReference>
<protein>
    <recommendedName>
        <fullName evidence="4">Photosystem I assembly protein Ycf4</fullName>
    </recommendedName>
</protein>
<evidence type="ECO:0000256" key="1">
    <source>
        <dbReference type="SAM" id="Phobius"/>
    </source>
</evidence>
<keyword evidence="1" id="KW-0472">Membrane</keyword>
<proteinExistence type="predicted"/>
<sequence>MEEFTTEKLIRKLGKSEGFSIVLICFGIFYLFLQNWSAIYNFRSLFNFLSAFTPLLFGTVILINNANRIKKLRGSYVKISNQKIAFKSRGVEYHYDDSNSLESIEIRLYEIVFTETGGTKGTLYLEDYIGDGEQKKIKELLALNKENLKAR</sequence>
<name>A0ABP3XZ96_9FLAO</name>
<evidence type="ECO:0000313" key="3">
    <source>
        <dbReference type="Proteomes" id="UP001501126"/>
    </source>
</evidence>
<evidence type="ECO:0000313" key="2">
    <source>
        <dbReference type="EMBL" id="GAA0873704.1"/>
    </source>
</evidence>
<keyword evidence="1" id="KW-1133">Transmembrane helix</keyword>
<gene>
    <name evidence="2" type="ORF">GCM10009118_01120</name>
</gene>
<accession>A0ABP3XZ96</accession>
<feature type="transmembrane region" description="Helical" evidence="1">
    <location>
        <begin position="21"/>
        <end position="39"/>
    </location>
</feature>
<reference evidence="3" key="1">
    <citation type="journal article" date="2019" name="Int. J. Syst. Evol. Microbiol.">
        <title>The Global Catalogue of Microorganisms (GCM) 10K type strain sequencing project: providing services to taxonomists for standard genome sequencing and annotation.</title>
        <authorList>
            <consortium name="The Broad Institute Genomics Platform"/>
            <consortium name="The Broad Institute Genome Sequencing Center for Infectious Disease"/>
            <person name="Wu L."/>
            <person name="Ma J."/>
        </authorList>
    </citation>
    <scope>NUCLEOTIDE SEQUENCE [LARGE SCALE GENOMIC DNA]</scope>
    <source>
        <strain evidence="3">JCM 16083</strain>
    </source>
</reference>